<organism evidence="1 2">
    <name type="scientific">Pseudobacteriovorax antillogorgiicola</name>
    <dbReference type="NCBI Taxonomy" id="1513793"/>
    <lineage>
        <taxon>Bacteria</taxon>
        <taxon>Pseudomonadati</taxon>
        <taxon>Bdellovibrionota</taxon>
        <taxon>Oligoflexia</taxon>
        <taxon>Oligoflexales</taxon>
        <taxon>Pseudobacteriovoracaceae</taxon>
        <taxon>Pseudobacteriovorax</taxon>
    </lineage>
</organism>
<sequence length="303" mass="34246">MIFLILWEVIFFCSKAHAQTPDLNSLKTVVDRSRLSSRGLLSDPGVQGLPIRVGQHELQFLGSYAVAELKHQEEVFDSISGEDVTLTQELQQTFESQWITYRYGWEHLFLAMAIGRNQSYQYHSQAVYYEENRTRIDENGFKIAFGHGQRIGGKKISLIAYQVHFDYGQISQVDRGPRYGQDLDSEQINSGFGRIGAGIDVLGRLYFAESFGIELSLRSLQSQFEEAKGDSELSELSQERIQVRRDMLINGEDFPIHWDMALIVALPSFHITVRGLSSLAPYSLAAESQFTSSHVALELGVIL</sequence>
<dbReference type="Proteomes" id="UP000192907">
    <property type="component" value="Unassembled WGS sequence"/>
</dbReference>
<dbReference type="STRING" id="1513793.SAMN06296036_104317"/>
<name>A0A1Y6BI74_9BACT</name>
<accession>A0A1Y6BI74</accession>
<evidence type="ECO:0000313" key="1">
    <source>
        <dbReference type="EMBL" id="SMF08743.1"/>
    </source>
</evidence>
<reference evidence="2" key="1">
    <citation type="submission" date="2017-04" db="EMBL/GenBank/DDBJ databases">
        <authorList>
            <person name="Varghese N."/>
            <person name="Submissions S."/>
        </authorList>
    </citation>
    <scope>NUCLEOTIDE SEQUENCE [LARGE SCALE GENOMIC DNA]</scope>
    <source>
        <strain evidence="2">RKEM611</strain>
    </source>
</reference>
<evidence type="ECO:0000313" key="2">
    <source>
        <dbReference type="Proteomes" id="UP000192907"/>
    </source>
</evidence>
<dbReference type="RefSeq" id="WP_132316442.1">
    <property type="nucleotide sequence ID" value="NZ_FWZT01000004.1"/>
</dbReference>
<gene>
    <name evidence="1" type="ORF">SAMN06296036_104317</name>
</gene>
<dbReference type="EMBL" id="FWZT01000004">
    <property type="protein sequence ID" value="SMF08743.1"/>
    <property type="molecule type" value="Genomic_DNA"/>
</dbReference>
<dbReference type="AlphaFoldDB" id="A0A1Y6BI74"/>
<keyword evidence="2" id="KW-1185">Reference proteome</keyword>
<protein>
    <submittedName>
        <fullName evidence="1">Uncharacterized protein</fullName>
    </submittedName>
</protein>
<proteinExistence type="predicted"/>